<dbReference type="EMBL" id="CP003273">
    <property type="protein sequence ID" value="AGL03027.1"/>
    <property type="molecule type" value="Genomic_DNA"/>
</dbReference>
<dbReference type="Proteomes" id="UP000013520">
    <property type="component" value="Chromosome"/>
</dbReference>
<dbReference type="AlphaFoldDB" id="R4KN97"/>
<organism evidence="1 2">
    <name type="scientific">Desulfoscipio gibsoniae DSM 7213</name>
    <dbReference type="NCBI Taxonomy" id="767817"/>
    <lineage>
        <taxon>Bacteria</taxon>
        <taxon>Bacillati</taxon>
        <taxon>Bacillota</taxon>
        <taxon>Clostridia</taxon>
        <taxon>Eubacteriales</taxon>
        <taxon>Desulfallaceae</taxon>
        <taxon>Desulfoscipio</taxon>
    </lineage>
</organism>
<proteinExistence type="predicted"/>
<evidence type="ECO:0000313" key="2">
    <source>
        <dbReference type="Proteomes" id="UP000013520"/>
    </source>
</evidence>
<sequence length="77" mass="9263">MGVLKMYAIDTVSSLFHTFLNLDRYYYINIRLIWYIDILINGCIHHHDARRDDGNKLQNWWVIGPAHIYTQLLQFSH</sequence>
<reference evidence="1 2" key="1">
    <citation type="submission" date="2012-01" db="EMBL/GenBank/DDBJ databases">
        <title>Complete sequence of Desulfotomaculum gibsoniae DSM 7213.</title>
        <authorList>
            <consortium name="US DOE Joint Genome Institute"/>
            <person name="Lucas S."/>
            <person name="Han J."/>
            <person name="Lapidus A."/>
            <person name="Cheng J.-F."/>
            <person name="Goodwin L."/>
            <person name="Pitluck S."/>
            <person name="Peters L."/>
            <person name="Ovchinnikova G."/>
            <person name="Teshima H."/>
            <person name="Detter J.C."/>
            <person name="Han C."/>
            <person name="Tapia R."/>
            <person name="Land M."/>
            <person name="Hauser L."/>
            <person name="Kyrpides N."/>
            <person name="Ivanova N."/>
            <person name="Pagani I."/>
            <person name="Parshina S."/>
            <person name="Plugge C."/>
            <person name="Muyzer G."/>
            <person name="Kuever J."/>
            <person name="Ivanova A."/>
            <person name="Nazina T."/>
            <person name="Klenk H.-P."/>
            <person name="Brambilla E."/>
            <person name="Spring S."/>
            <person name="Stams A.F."/>
            <person name="Woyke T."/>
        </authorList>
    </citation>
    <scope>NUCLEOTIDE SEQUENCE [LARGE SCALE GENOMIC DNA]</scope>
    <source>
        <strain evidence="1 2">DSM 7213</strain>
    </source>
</reference>
<accession>R4KN97</accession>
<gene>
    <name evidence="1" type="ORF">Desgi_3705</name>
</gene>
<evidence type="ECO:0000313" key="1">
    <source>
        <dbReference type="EMBL" id="AGL03027.1"/>
    </source>
</evidence>
<dbReference type="KEGG" id="dgi:Desgi_3705"/>
<keyword evidence="2" id="KW-1185">Reference proteome</keyword>
<name>R4KN97_9FIRM</name>
<protein>
    <submittedName>
        <fullName evidence="1">Uncharacterized protein</fullName>
    </submittedName>
</protein>
<dbReference type="HOGENOM" id="CLU_2632331_0_0_9"/>